<accession>A0A1H9UKC3</accession>
<dbReference type="Proteomes" id="UP000199051">
    <property type="component" value="Unassembled WGS sequence"/>
</dbReference>
<protein>
    <submittedName>
        <fullName evidence="2">Uncharacterized protein</fullName>
    </submittedName>
</protein>
<evidence type="ECO:0000313" key="2">
    <source>
        <dbReference type="EMBL" id="SES10000.1"/>
    </source>
</evidence>
<keyword evidence="1" id="KW-0472">Membrane</keyword>
<dbReference type="AlphaFoldDB" id="A0A1H9UKC3"/>
<organism evidence="2 3">
    <name type="scientific">Actinokineospora terrae</name>
    <dbReference type="NCBI Taxonomy" id="155974"/>
    <lineage>
        <taxon>Bacteria</taxon>
        <taxon>Bacillati</taxon>
        <taxon>Actinomycetota</taxon>
        <taxon>Actinomycetes</taxon>
        <taxon>Pseudonocardiales</taxon>
        <taxon>Pseudonocardiaceae</taxon>
        <taxon>Actinokineospora</taxon>
    </lineage>
</organism>
<gene>
    <name evidence="2" type="ORF">SAMN04487818_107314</name>
</gene>
<keyword evidence="3" id="KW-1185">Reference proteome</keyword>
<reference evidence="3" key="1">
    <citation type="submission" date="2016-10" db="EMBL/GenBank/DDBJ databases">
        <authorList>
            <person name="Varghese N."/>
            <person name="Submissions S."/>
        </authorList>
    </citation>
    <scope>NUCLEOTIDE SEQUENCE [LARGE SCALE GENOMIC DNA]</scope>
    <source>
        <strain evidence="3">DSM 44260</strain>
    </source>
</reference>
<sequence length="102" mass="10871">MASTLRRVRDSLSGPVRVPLGLLAAVVCVGVAVLQATVLTVRTEGLSGTHAFLVHWAHPAVWVVLGAVCLEYAMRAERIILNRTAMVAVGLYLAFLLSVSFA</sequence>
<name>A0A1H9UKC3_9PSEU</name>
<dbReference type="EMBL" id="FOGI01000007">
    <property type="protein sequence ID" value="SES10000.1"/>
    <property type="molecule type" value="Genomic_DNA"/>
</dbReference>
<keyword evidence="1" id="KW-0812">Transmembrane</keyword>
<evidence type="ECO:0000256" key="1">
    <source>
        <dbReference type="SAM" id="Phobius"/>
    </source>
</evidence>
<keyword evidence="1" id="KW-1133">Transmembrane helix</keyword>
<feature type="transmembrane region" description="Helical" evidence="1">
    <location>
        <begin position="80"/>
        <end position="101"/>
    </location>
</feature>
<proteinExistence type="predicted"/>
<feature type="transmembrane region" description="Helical" evidence="1">
    <location>
        <begin position="53"/>
        <end position="73"/>
    </location>
</feature>
<feature type="transmembrane region" description="Helical" evidence="1">
    <location>
        <begin position="20"/>
        <end position="41"/>
    </location>
</feature>
<dbReference type="RefSeq" id="WP_092779687.1">
    <property type="nucleotide sequence ID" value="NZ_FOGI01000007.1"/>
</dbReference>
<evidence type="ECO:0000313" key="3">
    <source>
        <dbReference type="Proteomes" id="UP000199051"/>
    </source>
</evidence>